<dbReference type="Pfam" id="PF18895">
    <property type="entry name" value="T4SS_pilin"/>
    <property type="match status" value="1"/>
</dbReference>
<evidence type="ECO:0000256" key="1">
    <source>
        <dbReference type="SAM" id="Phobius"/>
    </source>
</evidence>
<feature type="transmembrane region" description="Helical" evidence="1">
    <location>
        <begin position="85"/>
        <end position="105"/>
    </location>
</feature>
<accession>A0A0G1C1F4</accession>
<organism evidence="2 3">
    <name type="scientific">Candidatus Collierbacteria bacterium GW2011_GWA2_42_17</name>
    <dbReference type="NCBI Taxonomy" id="1618378"/>
    <lineage>
        <taxon>Bacteria</taxon>
        <taxon>Candidatus Collieribacteriota</taxon>
    </lineage>
</organism>
<dbReference type="EMBL" id="LCDA01000001">
    <property type="protein sequence ID" value="KKS43468.1"/>
    <property type="molecule type" value="Genomic_DNA"/>
</dbReference>
<dbReference type="InterPro" id="IPR043993">
    <property type="entry name" value="T4SS_pilin"/>
</dbReference>
<keyword evidence="1" id="KW-1133">Transmembrane helix</keyword>
<dbReference type="Proteomes" id="UP000033854">
    <property type="component" value="Unassembled WGS sequence"/>
</dbReference>
<evidence type="ECO:0008006" key="4">
    <source>
        <dbReference type="Google" id="ProtNLM"/>
    </source>
</evidence>
<gene>
    <name evidence="2" type="ORF">UV06_C0001G0202</name>
</gene>
<protein>
    <recommendedName>
        <fullName evidence="4">Integral membrane protein</fullName>
    </recommendedName>
</protein>
<name>A0A0G1C1F4_9BACT</name>
<evidence type="ECO:0000313" key="3">
    <source>
        <dbReference type="Proteomes" id="UP000033854"/>
    </source>
</evidence>
<evidence type="ECO:0000313" key="2">
    <source>
        <dbReference type="EMBL" id="KKS43468.1"/>
    </source>
</evidence>
<proteinExistence type="predicted"/>
<keyword evidence="1" id="KW-0472">Membrane</keyword>
<reference evidence="2 3" key="1">
    <citation type="journal article" date="2015" name="Nature">
        <title>rRNA introns, odd ribosomes, and small enigmatic genomes across a large radiation of phyla.</title>
        <authorList>
            <person name="Brown C.T."/>
            <person name="Hug L.A."/>
            <person name="Thomas B.C."/>
            <person name="Sharon I."/>
            <person name="Castelle C.J."/>
            <person name="Singh A."/>
            <person name="Wilkins M.J."/>
            <person name="Williams K.H."/>
            <person name="Banfield J.F."/>
        </authorList>
    </citation>
    <scope>NUCLEOTIDE SEQUENCE [LARGE SCALE GENOMIC DNA]</scope>
</reference>
<keyword evidence="1" id="KW-0812">Transmembrane</keyword>
<feature type="transmembrane region" description="Helical" evidence="1">
    <location>
        <begin position="41"/>
        <end position="64"/>
    </location>
</feature>
<dbReference type="AlphaFoldDB" id="A0A0G1C1F4"/>
<sequence length="111" mass="11958">MTLTNQILAADVNISDLPNPAPNIPLTSKITDLFSEGGFSLLNFVFIIVGLIFFANLVMAGWGYMMSSGDPKKVQMATTRITNGLIGLIMTIAAFVIVRLVTRVLGLDNLV</sequence>
<comment type="caution">
    <text evidence="2">The sequence shown here is derived from an EMBL/GenBank/DDBJ whole genome shotgun (WGS) entry which is preliminary data.</text>
</comment>